<accession>A0A5Q0QBT2</accession>
<evidence type="ECO:0000313" key="3">
    <source>
        <dbReference type="EMBL" id="QGA26946.1"/>
    </source>
</evidence>
<feature type="signal peptide" evidence="1">
    <location>
        <begin position="1"/>
        <end position="23"/>
    </location>
</feature>
<dbReference type="InterPro" id="IPR010496">
    <property type="entry name" value="AL/BT2_dom"/>
</dbReference>
<dbReference type="EMBL" id="CP045652">
    <property type="protein sequence ID" value="QGA26946.1"/>
    <property type="molecule type" value="Genomic_DNA"/>
</dbReference>
<dbReference type="KEGG" id="sphe:GFH32_11740"/>
<dbReference type="Pfam" id="PF06439">
    <property type="entry name" value="3keto-disac_hyd"/>
    <property type="match status" value="1"/>
</dbReference>
<proteinExistence type="predicted"/>
<protein>
    <submittedName>
        <fullName evidence="3">DUF1080 domain-containing protein</fullName>
    </submittedName>
</protein>
<name>A0A5Q0QBT2_9SPHI</name>
<keyword evidence="4" id="KW-1185">Reference proteome</keyword>
<keyword evidence="1" id="KW-0732">Signal</keyword>
<evidence type="ECO:0000313" key="4">
    <source>
        <dbReference type="Proteomes" id="UP000326921"/>
    </source>
</evidence>
<gene>
    <name evidence="3" type="ORF">GFH32_11740</name>
</gene>
<dbReference type="GO" id="GO:0016787">
    <property type="term" value="F:hydrolase activity"/>
    <property type="evidence" value="ECO:0007669"/>
    <property type="project" value="InterPro"/>
</dbReference>
<reference evidence="3 4" key="1">
    <citation type="submission" date="2019-10" db="EMBL/GenBank/DDBJ databases">
        <authorList>
            <person name="Dong K."/>
        </authorList>
    </citation>
    <scope>NUCLEOTIDE SEQUENCE [LARGE SCALE GENOMIC DNA]</scope>
    <source>
        <strain evidence="4">dk4302</strain>
    </source>
</reference>
<dbReference type="Gene3D" id="2.60.120.560">
    <property type="entry name" value="Exo-inulinase, domain 1"/>
    <property type="match status" value="1"/>
</dbReference>
<dbReference type="RefSeq" id="WP_153511788.1">
    <property type="nucleotide sequence ID" value="NZ_CP045652.1"/>
</dbReference>
<feature type="chain" id="PRO_5025039072" evidence="1">
    <location>
        <begin position="24"/>
        <end position="222"/>
    </location>
</feature>
<sequence>MKAIKFKILTLCMLIILGGEAFAQKPLEKGFTYLFDGKNLDAWQGNTKEYVLEDQCIVMKPTQEMGGNLYTKQTFDNFILRFEFLLTPGANNGLGIRHDIVSNDKGYSGMELQILDNEDPQYKDLKAYQYHGSVYGIAPAKRGFLKKPGEWNTEEVIANGDEITVKVNGEVILRTKLTEALKGKSADSYMPAVLNKSGHIAFLGHGTVVKFRNIRVKSLKSK</sequence>
<dbReference type="Proteomes" id="UP000326921">
    <property type="component" value="Chromosome"/>
</dbReference>
<evidence type="ECO:0000256" key="1">
    <source>
        <dbReference type="SAM" id="SignalP"/>
    </source>
</evidence>
<evidence type="ECO:0000259" key="2">
    <source>
        <dbReference type="Pfam" id="PF06439"/>
    </source>
</evidence>
<organism evidence="3 4">
    <name type="scientific">Sphingobacterium zhuxiongii</name>
    <dbReference type="NCBI Taxonomy" id="2662364"/>
    <lineage>
        <taxon>Bacteria</taxon>
        <taxon>Pseudomonadati</taxon>
        <taxon>Bacteroidota</taxon>
        <taxon>Sphingobacteriia</taxon>
        <taxon>Sphingobacteriales</taxon>
        <taxon>Sphingobacteriaceae</taxon>
        <taxon>Sphingobacterium</taxon>
    </lineage>
</organism>
<feature type="domain" description="3-keto-alpha-glucoside-1,2-lyase/3-keto-2-hydroxy-glucal hydratase" evidence="2">
    <location>
        <begin position="30"/>
        <end position="217"/>
    </location>
</feature>
<dbReference type="AlphaFoldDB" id="A0A5Q0QBT2"/>